<dbReference type="InterPro" id="IPR011608">
    <property type="entry name" value="PRD"/>
</dbReference>
<evidence type="ECO:0000313" key="11">
    <source>
        <dbReference type="Proteomes" id="UP000469440"/>
    </source>
</evidence>
<dbReference type="OrthoDB" id="9765164at2"/>
<dbReference type="GO" id="GO:0016740">
    <property type="term" value="F:transferase activity"/>
    <property type="evidence" value="ECO:0007669"/>
    <property type="project" value="UniProtKB-KW"/>
</dbReference>
<evidence type="ECO:0000313" key="9">
    <source>
        <dbReference type="EMBL" id="MVB10796.1"/>
    </source>
</evidence>
<dbReference type="PANTHER" id="PTHR32071">
    <property type="entry name" value="TRANSCRIPTIONAL REGULATORY PROTEIN"/>
    <property type="match status" value="1"/>
</dbReference>
<protein>
    <submittedName>
        <fullName evidence="9">Anaerobic nitric oxide reductase transcription regulator NorR</fullName>
    </submittedName>
    <submittedName>
        <fullName evidence="10">Sigma 54-interacting transcriptional regulator</fullName>
    </submittedName>
</protein>
<dbReference type="SUPFAM" id="SSF63520">
    <property type="entry name" value="PTS-regulatory domain, PRD"/>
    <property type="match status" value="1"/>
</dbReference>
<evidence type="ECO:0000259" key="6">
    <source>
        <dbReference type="PROSITE" id="PS51094"/>
    </source>
</evidence>
<dbReference type="EMBL" id="CP060286">
    <property type="protein sequence ID" value="QNK40786.1"/>
    <property type="molecule type" value="Genomic_DNA"/>
</dbReference>
<dbReference type="GO" id="GO:0005524">
    <property type="term" value="F:ATP binding"/>
    <property type="evidence" value="ECO:0007669"/>
    <property type="project" value="UniProtKB-KW"/>
</dbReference>
<organism evidence="9 11">
    <name type="scientific">Caproicibacter fermentans</name>
    <dbReference type="NCBI Taxonomy" id="2576756"/>
    <lineage>
        <taxon>Bacteria</taxon>
        <taxon>Bacillati</taxon>
        <taxon>Bacillota</taxon>
        <taxon>Clostridia</taxon>
        <taxon>Eubacteriales</taxon>
        <taxon>Acutalibacteraceae</taxon>
        <taxon>Caproicibacter</taxon>
    </lineage>
</organism>
<dbReference type="PANTHER" id="PTHR32071:SF38">
    <property type="entry name" value="PSP OPERON TRANSCRIPTIONAL ACTIVATOR"/>
    <property type="match status" value="1"/>
</dbReference>
<gene>
    <name evidence="9" type="primary">norR_2</name>
    <name evidence="9" type="ORF">CAFE_14940</name>
    <name evidence="10" type="ORF">HCR03_00140</name>
</gene>
<dbReference type="InterPro" id="IPR036634">
    <property type="entry name" value="PRD_sf"/>
</dbReference>
<dbReference type="Gene3D" id="3.40.50.300">
    <property type="entry name" value="P-loop containing nucleotide triphosphate hydrolases"/>
    <property type="match status" value="1"/>
</dbReference>
<accession>A0A7G8TAZ5</accession>
<dbReference type="SUPFAM" id="SSF55804">
    <property type="entry name" value="Phoshotransferase/anion transport protein"/>
    <property type="match status" value="1"/>
</dbReference>
<feature type="region of interest" description="Disordered" evidence="4">
    <location>
        <begin position="99"/>
        <end position="122"/>
    </location>
</feature>
<dbReference type="Gene3D" id="3.40.50.510">
    <property type="entry name" value="Phosphotransferase system, mannose-type IIA component"/>
    <property type="match status" value="1"/>
</dbReference>
<keyword evidence="2" id="KW-0547">Nucleotide-binding</keyword>
<dbReference type="Gene3D" id="1.10.10.60">
    <property type="entry name" value="Homeodomain-like"/>
    <property type="match status" value="1"/>
</dbReference>
<feature type="domain" description="PTS EIIA type-2" evidence="6">
    <location>
        <begin position="824"/>
        <end position="959"/>
    </location>
</feature>
<reference evidence="10 12" key="2">
    <citation type="submission" date="2020-08" db="EMBL/GenBank/DDBJ databases">
        <title>The isolate Caproiciproducens sp. 7D4C2 produces n-caproate at mildly acidic conditions from hexoses: genome and rBOX comparison with related strains and chain-elongating bacteria.</title>
        <authorList>
            <person name="Esquivel-Elizondo S."/>
            <person name="Bagci C."/>
            <person name="Temovska M."/>
            <person name="Jeon B.S."/>
            <person name="Bessarab I."/>
            <person name="Williams R.B.H."/>
            <person name="Huson D.H."/>
            <person name="Angenent L.T."/>
        </authorList>
    </citation>
    <scope>NUCLEOTIDE SEQUENCE [LARGE SCALE GENOMIC DNA]</scope>
    <source>
        <strain evidence="10 12">7D4C2</strain>
    </source>
</reference>
<dbReference type="EMBL" id="VWXL01000047">
    <property type="protein sequence ID" value="MVB10796.1"/>
    <property type="molecule type" value="Genomic_DNA"/>
</dbReference>
<dbReference type="GO" id="GO:0006355">
    <property type="term" value="P:regulation of DNA-templated transcription"/>
    <property type="evidence" value="ECO:0007669"/>
    <property type="project" value="InterPro"/>
</dbReference>
<dbReference type="CDD" id="cd00211">
    <property type="entry name" value="PTS_IIA_fru"/>
    <property type="match status" value="1"/>
</dbReference>
<name>A0A6N8HY96_9FIRM</name>
<keyword evidence="1" id="KW-0808">Transferase</keyword>
<dbReference type="Proteomes" id="UP000515909">
    <property type="component" value="Chromosome"/>
</dbReference>
<evidence type="ECO:0000256" key="2">
    <source>
        <dbReference type="ARBA" id="ARBA00022741"/>
    </source>
</evidence>
<keyword evidence="11" id="KW-1185">Reference proteome</keyword>
<evidence type="ECO:0000256" key="1">
    <source>
        <dbReference type="ARBA" id="ARBA00022679"/>
    </source>
</evidence>
<sequence length="959" mass="106686">MQNKLMEYLKKENPRRPYTDSQLASLLGIRRERVVTLRHESGIPDSRERIKPVLRKDCTALLEKNGSLSDRALTIGLNEMGYAVSRYLVNMVRKELPAPSLGKTEKKQSSSQNQTGKEEDFSGIIGWDSGLKTQINQAKAAVAYPPNGLNTLIIGPSGTGKTFLAETMYQYAVHQGYLPPDAPFIAFNCADYADNPQLLISQLFGYAKGAFSGANETRDGLVGKADGGILFLDEVHRLPSEGQEQLFYLIDKGAYRRLGDSGPARRVSVRLIAATTSAPESSLLLTFRRRIPMLITMPDLENRSVQERYAILRYFFAQEAAKLKKTLIVDPQAVNILLQYPCPGNVGQLHSDIQVCCANAFLESMSSNQNEVRIGPDLVEYLLRTDSQLRSHRRQDGGRFWRELVLSGNELDGGEVQFPKEGIYQMIRDTLLELQKNGMNDEEGLRVARARLSRQIRLFYQDQRESGAGPQDGEQMLSSLVDPTVWFAVQQAVEPLKSEFSHLDENLQSVLAIHLDAVVRNLASGTYSPKEDPANLRKKYPKEYRASRAMLESCSRQIGLNLPEEETVILTMYLHAFSSSQPASRVRIVVLTHGEVGPAMADVANRLLRDDNAVGIAMGLDEKRDQALEHAVCKIREIDEGKGCLLLVDMGSPATFAPEIELRTGIPVRCVARVDTLMVLDAVRRAGLSEECTLDEMADALESGRLNAGYFRSDRRTGKPSAVLTVCATGEGNARKIRGFMEATIPECSSIHIIELGIMDRRAMLEKLARIRKEYDVLVVVGTMNPDLPGIPFLSMNYVFSGHGTMTLTNLLADCGQVRSGLSGLLRPELIFCDVDFTDKNEAIDFLTEKLFRSGCVTSDYLLSVYKRENMGVTCLSGGIAIPHGDTAFVTKPAICVAKTRRPIEWAEDFVPDLVFLFALDESCTQAVQIFHRIIQDEQRLYSLRHAESSAKIYEIMTS</sequence>
<dbReference type="SUPFAM" id="SSF52540">
    <property type="entry name" value="P-loop containing nucleoside triphosphate hydrolases"/>
    <property type="match status" value="1"/>
</dbReference>
<dbReference type="PROSITE" id="PS51372">
    <property type="entry name" value="PRD_2"/>
    <property type="match status" value="1"/>
</dbReference>
<evidence type="ECO:0000259" key="5">
    <source>
        <dbReference type="PROSITE" id="PS50045"/>
    </source>
</evidence>
<evidence type="ECO:0000256" key="3">
    <source>
        <dbReference type="ARBA" id="ARBA00022840"/>
    </source>
</evidence>
<dbReference type="InterPro" id="IPR003593">
    <property type="entry name" value="AAA+_ATPase"/>
</dbReference>
<accession>A0A6N8HY96</accession>
<dbReference type="InterPro" id="IPR016152">
    <property type="entry name" value="PTrfase/Anion_transptr"/>
</dbReference>
<evidence type="ECO:0000259" key="7">
    <source>
        <dbReference type="PROSITE" id="PS51096"/>
    </source>
</evidence>
<reference evidence="9 11" key="1">
    <citation type="submission" date="2019-09" db="EMBL/GenBank/DDBJ databases">
        <title>Genome sequence of Clostridium sp. EA1.</title>
        <authorList>
            <person name="Poehlein A."/>
            <person name="Bengelsdorf F.R."/>
            <person name="Daniel R."/>
        </authorList>
    </citation>
    <scope>NUCLEOTIDE SEQUENCE [LARGE SCALE GENOMIC DNA]</scope>
    <source>
        <strain evidence="9 11">EA1</strain>
    </source>
</reference>
<dbReference type="PROSITE" id="PS51094">
    <property type="entry name" value="PTS_EIIA_TYPE_2"/>
    <property type="match status" value="1"/>
</dbReference>
<dbReference type="InterPro" id="IPR027417">
    <property type="entry name" value="P-loop_NTPase"/>
</dbReference>
<evidence type="ECO:0000313" key="12">
    <source>
        <dbReference type="Proteomes" id="UP000515909"/>
    </source>
</evidence>
<dbReference type="Pfam" id="PF00359">
    <property type="entry name" value="PTS_EIIA_2"/>
    <property type="match status" value="1"/>
</dbReference>
<dbReference type="GO" id="GO:0016020">
    <property type="term" value="C:membrane"/>
    <property type="evidence" value="ECO:0007669"/>
    <property type="project" value="InterPro"/>
</dbReference>
<dbReference type="Gene3D" id="3.40.930.10">
    <property type="entry name" value="Mannitol-specific EII, Chain A"/>
    <property type="match status" value="1"/>
</dbReference>
<dbReference type="PROSITE" id="PS50045">
    <property type="entry name" value="SIGMA54_INTERACT_4"/>
    <property type="match status" value="1"/>
</dbReference>
<dbReference type="CDD" id="cd00009">
    <property type="entry name" value="AAA"/>
    <property type="match status" value="1"/>
</dbReference>
<dbReference type="GO" id="GO:0009401">
    <property type="term" value="P:phosphoenolpyruvate-dependent sugar phosphotransferase system"/>
    <property type="evidence" value="ECO:0007669"/>
    <property type="project" value="InterPro"/>
</dbReference>
<dbReference type="RefSeq" id="WP_156990242.1">
    <property type="nucleotide sequence ID" value="NZ_CP060286.1"/>
</dbReference>
<dbReference type="InterPro" id="IPR004701">
    <property type="entry name" value="PTS_EIIA_man-typ"/>
</dbReference>
<dbReference type="PROSITE" id="PS00676">
    <property type="entry name" value="SIGMA54_INTERACT_2"/>
    <property type="match status" value="1"/>
</dbReference>
<keyword evidence="3" id="KW-0067">ATP-binding</keyword>
<dbReference type="Pfam" id="PF00158">
    <property type="entry name" value="Sigma54_activat"/>
    <property type="match status" value="1"/>
</dbReference>
<dbReference type="Pfam" id="PF03610">
    <property type="entry name" value="EIIA-man"/>
    <property type="match status" value="1"/>
</dbReference>
<evidence type="ECO:0000259" key="8">
    <source>
        <dbReference type="PROSITE" id="PS51372"/>
    </source>
</evidence>
<dbReference type="InterPro" id="IPR025943">
    <property type="entry name" value="Sigma_54_int_dom_ATP-bd_2"/>
</dbReference>
<feature type="domain" description="PRD" evidence="8">
    <location>
        <begin position="480"/>
        <end position="584"/>
    </location>
</feature>
<dbReference type="Pfam" id="PF00874">
    <property type="entry name" value="PRD"/>
    <property type="match status" value="1"/>
</dbReference>
<dbReference type="KEGG" id="cfem:HCR03_00140"/>
<dbReference type="InterPro" id="IPR002078">
    <property type="entry name" value="Sigma_54_int"/>
</dbReference>
<dbReference type="InterPro" id="IPR002178">
    <property type="entry name" value="PTS_EIIA_type-2_dom"/>
</dbReference>
<evidence type="ECO:0000313" key="10">
    <source>
        <dbReference type="EMBL" id="QNK40786.1"/>
    </source>
</evidence>
<feature type="domain" description="PTS EIIA type-4" evidence="7">
    <location>
        <begin position="585"/>
        <end position="708"/>
    </location>
</feature>
<dbReference type="SMART" id="SM00382">
    <property type="entry name" value="AAA"/>
    <property type="match status" value="1"/>
</dbReference>
<dbReference type="Gene3D" id="1.10.1790.10">
    <property type="entry name" value="PRD domain"/>
    <property type="match status" value="1"/>
</dbReference>
<dbReference type="PROSITE" id="PS51096">
    <property type="entry name" value="PTS_EIIA_TYPE_4"/>
    <property type="match status" value="1"/>
</dbReference>
<proteinExistence type="predicted"/>
<evidence type="ECO:0000256" key="4">
    <source>
        <dbReference type="SAM" id="MobiDB-lite"/>
    </source>
</evidence>
<dbReference type="AlphaFoldDB" id="A0A6N8HY96"/>
<dbReference type="SUPFAM" id="SSF53062">
    <property type="entry name" value="PTS system fructose IIA component-like"/>
    <property type="match status" value="1"/>
</dbReference>
<dbReference type="Proteomes" id="UP000469440">
    <property type="component" value="Unassembled WGS sequence"/>
</dbReference>
<feature type="domain" description="Sigma-54 factor interaction" evidence="5">
    <location>
        <begin position="124"/>
        <end position="358"/>
    </location>
</feature>
<dbReference type="InterPro" id="IPR036662">
    <property type="entry name" value="PTS_EIIA_man-typ_sf"/>
</dbReference>